<dbReference type="Pfam" id="PF00903">
    <property type="entry name" value="Glyoxalase"/>
    <property type="match status" value="1"/>
</dbReference>
<keyword evidence="2" id="KW-0456">Lyase</keyword>
<evidence type="ECO:0000313" key="3">
    <source>
        <dbReference type="Proteomes" id="UP000620262"/>
    </source>
</evidence>
<gene>
    <name evidence="2" type="ORF">H4W29_000479</name>
</gene>
<dbReference type="SUPFAM" id="SSF54593">
    <property type="entry name" value="Glyoxalase/Bleomycin resistance protein/Dihydroxybiphenyl dioxygenase"/>
    <property type="match status" value="1"/>
</dbReference>
<accession>A0ABR9IJE7</accession>
<dbReference type="RefSeq" id="WP_192727498.1">
    <property type="nucleotide sequence ID" value="NZ_BAAAVL010000003.1"/>
</dbReference>
<dbReference type="GO" id="GO:0016829">
    <property type="term" value="F:lyase activity"/>
    <property type="evidence" value="ECO:0007669"/>
    <property type="project" value="UniProtKB-KW"/>
</dbReference>
<comment type="caution">
    <text evidence="2">The sequence shown here is derived from an EMBL/GenBank/DDBJ whole genome shotgun (WGS) entry which is preliminary data.</text>
</comment>
<dbReference type="PROSITE" id="PS51819">
    <property type="entry name" value="VOC"/>
    <property type="match status" value="1"/>
</dbReference>
<protein>
    <submittedName>
        <fullName evidence="2">Enzyme related to lactoylglutathione lyase</fullName>
    </submittedName>
</protein>
<sequence>MTVLRIVPNVAAASIEEVRNFYSELFDLDIVMDHGWIVTLASDRRAIAQIGIATEGGSGTAVPDISIEVDDVDEVHQRAVTGGHQIVYGPADEPWGVRRFFIRDPTGKLLNILAHAG</sequence>
<reference evidence="2 3" key="1">
    <citation type="submission" date="2020-10" db="EMBL/GenBank/DDBJ databases">
        <title>Sequencing the genomes of 1000 actinobacteria strains.</title>
        <authorList>
            <person name="Klenk H.-P."/>
        </authorList>
    </citation>
    <scope>NUCLEOTIDE SEQUENCE [LARGE SCALE GENOMIC DNA]</scope>
    <source>
        <strain evidence="2 3">DSM 7307</strain>
    </source>
</reference>
<proteinExistence type="predicted"/>
<evidence type="ECO:0000259" key="1">
    <source>
        <dbReference type="PROSITE" id="PS51819"/>
    </source>
</evidence>
<dbReference type="EMBL" id="JADBEC010000001">
    <property type="protein sequence ID" value="MBE1503298.1"/>
    <property type="molecule type" value="Genomic_DNA"/>
</dbReference>
<name>A0ABR9IJE7_RHIVS</name>
<dbReference type="InterPro" id="IPR004360">
    <property type="entry name" value="Glyas_Fos-R_dOase_dom"/>
</dbReference>
<dbReference type="Proteomes" id="UP000620262">
    <property type="component" value="Unassembled WGS sequence"/>
</dbReference>
<dbReference type="Gene3D" id="3.10.180.10">
    <property type="entry name" value="2,3-Dihydroxybiphenyl 1,2-Dioxygenase, domain 1"/>
    <property type="match status" value="1"/>
</dbReference>
<feature type="domain" description="VOC" evidence="1">
    <location>
        <begin position="2"/>
        <end position="115"/>
    </location>
</feature>
<keyword evidence="3" id="KW-1185">Reference proteome</keyword>
<dbReference type="InterPro" id="IPR037523">
    <property type="entry name" value="VOC_core"/>
</dbReference>
<evidence type="ECO:0000313" key="2">
    <source>
        <dbReference type="EMBL" id="MBE1503298.1"/>
    </source>
</evidence>
<dbReference type="InterPro" id="IPR029068">
    <property type="entry name" value="Glyas_Bleomycin-R_OHBP_Dase"/>
</dbReference>
<organism evidence="2 3">
    <name type="scientific">Rhizobium viscosum</name>
    <name type="common">Arthrobacter viscosus</name>
    <dbReference type="NCBI Taxonomy" id="1673"/>
    <lineage>
        <taxon>Bacteria</taxon>
        <taxon>Pseudomonadati</taxon>
        <taxon>Pseudomonadota</taxon>
        <taxon>Alphaproteobacteria</taxon>
        <taxon>Hyphomicrobiales</taxon>
        <taxon>Rhizobiaceae</taxon>
        <taxon>Rhizobium/Agrobacterium group</taxon>
        <taxon>Rhizobium</taxon>
    </lineage>
</organism>